<evidence type="ECO:0000256" key="4">
    <source>
        <dbReference type="ARBA" id="ARBA00023157"/>
    </source>
</evidence>
<evidence type="ECO:0000256" key="1">
    <source>
        <dbReference type="ARBA" id="ARBA00009178"/>
    </source>
</evidence>
<dbReference type="Proteomes" id="UP000233837">
    <property type="component" value="Unassembled WGS sequence"/>
</dbReference>
<dbReference type="Pfam" id="PF05498">
    <property type="entry name" value="RALF"/>
    <property type="match status" value="1"/>
</dbReference>
<keyword evidence="2" id="KW-0372">Hormone</keyword>
<dbReference type="GO" id="GO:0005509">
    <property type="term" value="F:calcium ion binding"/>
    <property type="evidence" value="ECO:0007669"/>
    <property type="project" value="InterPro"/>
</dbReference>
<keyword evidence="4" id="KW-1015">Disulfide bond</keyword>
<reference evidence="6 7" key="1">
    <citation type="journal article" date="2016" name="Sci. Rep.">
        <title>The Dendrobium catenatum Lindl. genome sequence provides insights into polysaccharide synthase, floral development and adaptive evolution.</title>
        <authorList>
            <person name="Zhang G.Q."/>
            <person name="Xu Q."/>
            <person name="Bian C."/>
            <person name="Tsai W.C."/>
            <person name="Yeh C.M."/>
            <person name="Liu K.W."/>
            <person name="Yoshida K."/>
            <person name="Zhang L.S."/>
            <person name="Chang S.B."/>
            <person name="Chen F."/>
            <person name="Shi Y."/>
            <person name="Su Y.Y."/>
            <person name="Zhang Y.Q."/>
            <person name="Chen L.J."/>
            <person name="Yin Y."/>
            <person name="Lin M."/>
            <person name="Huang H."/>
            <person name="Deng H."/>
            <person name="Wang Z.W."/>
            <person name="Zhu S.L."/>
            <person name="Zhao X."/>
            <person name="Deng C."/>
            <person name="Niu S.C."/>
            <person name="Huang J."/>
            <person name="Wang M."/>
            <person name="Liu G.H."/>
            <person name="Yang H.J."/>
            <person name="Xiao X.J."/>
            <person name="Hsiao Y.Y."/>
            <person name="Wu W.L."/>
            <person name="Chen Y.Y."/>
            <person name="Mitsuda N."/>
            <person name="Ohme-Takagi M."/>
            <person name="Luo Y.B."/>
            <person name="Van de Peer Y."/>
            <person name="Liu Z.J."/>
        </authorList>
    </citation>
    <scope>NUCLEOTIDE SEQUENCE [LARGE SCALE GENOMIC DNA]</scope>
    <source>
        <tissue evidence="6">The whole plant</tissue>
    </source>
</reference>
<dbReference type="GO" id="GO:0005179">
    <property type="term" value="F:hormone activity"/>
    <property type="evidence" value="ECO:0007669"/>
    <property type="project" value="UniProtKB-KW"/>
</dbReference>
<comment type="similarity">
    <text evidence="1">Belongs to the plant rapid alkalinization factor (RALF) family.</text>
</comment>
<gene>
    <name evidence="6" type="ORF">MA16_Dca010758</name>
</gene>
<evidence type="ECO:0000313" key="6">
    <source>
        <dbReference type="EMBL" id="PKU63840.1"/>
    </source>
</evidence>
<keyword evidence="3" id="KW-0732">Signal</keyword>
<evidence type="ECO:0000256" key="3">
    <source>
        <dbReference type="ARBA" id="ARBA00022729"/>
    </source>
</evidence>
<keyword evidence="7" id="KW-1185">Reference proteome</keyword>
<dbReference type="EMBL" id="KZ503460">
    <property type="protein sequence ID" value="PKU63840.1"/>
    <property type="molecule type" value="Genomic_DNA"/>
</dbReference>
<dbReference type="PROSITE" id="PS50222">
    <property type="entry name" value="EF_HAND_2"/>
    <property type="match status" value="1"/>
</dbReference>
<evidence type="ECO:0000256" key="2">
    <source>
        <dbReference type="ARBA" id="ARBA00022702"/>
    </source>
</evidence>
<feature type="domain" description="EF-hand" evidence="5">
    <location>
        <begin position="80"/>
        <end position="104"/>
    </location>
</feature>
<dbReference type="AlphaFoldDB" id="A0A2I0VK93"/>
<sequence>MAVLLPTESEASRKGFIDPDPLKRDLPPCWTIRDPITKNCRPTPGDSYHRGCNKINQCRGEMRIRISFNLTILVPIFSPKFDWNLDGLLDREEFVEFIQALTADTVTAIGRNLVIALIIAPALALAAKRATEGVPGVGKAVKKVPNSIYASIVTLAVILFQRDGEDYEAYE</sequence>
<proteinExistence type="inferred from homology"/>
<accession>A0A2I0VK93</accession>
<reference evidence="6 7" key="2">
    <citation type="journal article" date="2017" name="Nature">
        <title>The Apostasia genome and the evolution of orchids.</title>
        <authorList>
            <person name="Zhang G.Q."/>
            <person name="Liu K.W."/>
            <person name="Li Z."/>
            <person name="Lohaus R."/>
            <person name="Hsiao Y.Y."/>
            <person name="Niu S.C."/>
            <person name="Wang J.Y."/>
            <person name="Lin Y.C."/>
            <person name="Xu Q."/>
            <person name="Chen L.J."/>
            <person name="Yoshida K."/>
            <person name="Fujiwara S."/>
            <person name="Wang Z.W."/>
            <person name="Zhang Y.Q."/>
            <person name="Mitsuda N."/>
            <person name="Wang M."/>
            <person name="Liu G.H."/>
            <person name="Pecoraro L."/>
            <person name="Huang H.X."/>
            <person name="Xiao X.J."/>
            <person name="Lin M."/>
            <person name="Wu X.Y."/>
            <person name="Wu W.L."/>
            <person name="Chen Y.Y."/>
            <person name="Chang S.B."/>
            <person name="Sakamoto S."/>
            <person name="Ohme-Takagi M."/>
            <person name="Yagi M."/>
            <person name="Zeng S.J."/>
            <person name="Shen C.Y."/>
            <person name="Yeh C.M."/>
            <person name="Luo Y.B."/>
            <person name="Tsai W.C."/>
            <person name="Van de Peer Y."/>
            <person name="Liu Z.J."/>
        </authorList>
    </citation>
    <scope>NUCLEOTIDE SEQUENCE [LARGE SCALE GENOMIC DNA]</scope>
    <source>
        <tissue evidence="6">The whole plant</tissue>
    </source>
</reference>
<evidence type="ECO:0000313" key="7">
    <source>
        <dbReference type="Proteomes" id="UP000233837"/>
    </source>
</evidence>
<organism evidence="6 7">
    <name type="scientific">Dendrobium catenatum</name>
    <dbReference type="NCBI Taxonomy" id="906689"/>
    <lineage>
        <taxon>Eukaryota</taxon>
        <taxon>Viridiplantae</taxon>
        <taxon>Streptophyta</taxon>
        <taxon>Embryophyta</taxon>
        <taxon>Tracheophyta</taxon>
        <taxon>Spermatophyta</taxon>
        <taxon>Magnoliopsida</taxon>
        <taxon>Liliopsida</taxon>
        <taxon>Asparagales</taxon>
        <taxon>Orchidaceae</taxon>
        <taxon>Epidendroideae</taxon>
        <taxon>Malaxideae</taxon>
        <taxon>Dendrobiinae</taxon>
        <taxon>Dendrobium</taxon>
    </lineage>
</organism>
<dbReference type="PANTHER" id="PTHR37754:SF4">
    <property type="entry name" value="EF-HAND DOMAIN-CONTAINING PROTEIN"/>
    <property type="match status" value="1"/>
</dbReference>
<name>A0A2I0VK93_9ASPA</name>
<dbReference type="InterPro" id="IPR002048">
    <property type="entry name" value="EF_hand_dom"/>
</dbReference>
<evidence type="ECO:0000259" key="5">
    <source>
        <dbReference type="PROSITE" id="PS50222"/>
    </source>
</evidence>
<dbReference type="InterPro" id="IPR008801">
    <property type="entry name" value="RALF"/>
</dbReference>
<protein>
    <recommendedName>
        <fullName evidence="5">EF-hand domain-containing protein</fullName>
    </recommendedName>
</protein>
<dbReference type="PANTHER" id="PTHR37754">
    <property type="entry name" value="CALCIUM ION-BINDING PROTEIN"/>
    <property type="match status" value="1"/>
</dbReference>